<accession>A0A1X1SZM8</accession>
<organism evidence="4 5">
    <name type="scientific">Mycolicibacterium doricum</name>
    <dbReference type="NCBI Taxonomy" id="126673"/>
    <lineage>
        <taxon>Bacteria</taxon>
        <taxon>Bacillati</taxon>
        <taxon>Actinomycetota</taxon>
        <taxon>Actinomycetes</taxon>
        <taxon>Mycobacteriales</taxon>
        <taxon>Mycobacteriaceae</taxon>
        <taxon>Mycolicibacterium</taxon>
    </lineage>
</organism>
<dbReference type="RefSeq" id="WP_085192374.1">
    <property type="nucleotide sequence ID" value="NZ_AP022605.1"/>
</dbReference>
<dbReference type="STRING" id="126673.AWC01_16250"/>
<keyword evidence="5" id="KW-1185">Reference proteome</keyword>
<dbReference type="Proteomes" id="UP000193564">
    <property type="component" value="Unassembled WGS sequence"/>
</dbReference>
<dbReference type="InterPro" id="IPR006015">
    <property type="entry name" value="Universal_stress_UspA"/>
</dbReference>
<evidence type="ECO:0000313" key="3">
    <source>
        <dbReference type="EMBL" id="BBZ06515.1"/>
    </source>
</evidence>
<gene>
    <name evidence="4" type="ORF">AWC01_16250</name>
    <name evidence="3" type="ORF">MDOR_06840</name>
</gene>
<dbReference type="EMBL" id="LQOS01000049">
    <property type="protein sequence ID" value="ORV37391.1"/>
    <property type="molecule type" value="Genomic_DNA"/>
</dbReference>
<comment type="similarity">
    <text evidence="1">Belongs to the universal stress protein A family.</text>
</comment>
<protein>
    <submittedName>
        <fullName evidence="4">Universal stress protein</fullName>
    </submittedName>
</protein>
<feature type="domain" description="UspA" evidence="2">
    <location>
        <begin position="8"/>
        <end position="138"/>
    </location>
</feature>
<dbReference type="InterPro" id="IPR006016">
    <property type="entry name" value="UspA"/>
</dbReference>
<evidence type="ECO:0000313" key="4">
    <source>
        <dbReference type="EMBL" id="ORV37391.1"/>
    </source>
</evidence>
<dbReference type="OrthoDB" id="4614783at2"/>
<evidence type="ECO:0000313" key="6">
    <source>
        <dbReference type="Proteomes" id="UP000467201"/>
    </source>
</evidence>
<dbReference type="PANTHER" id="PTHR46268">
    <property type="entry name" value="STRESS RESPONSE PROTEIN NHAX"/>
    <property type="match status" value="1"/>
</dbReference>
<sequence length="268" mass="28323">MNGTRQFSPVLVGIDGSDAAINAAMWAVEEAVSRSVPLVLICVMRSMHPSADEYQRELHHAEASLRAARTAVEGTGRPVKVDTEIATGQPAAVLIARSRDAQLVCVGSVGIGRYAKSILGSTATDVAEQADCPVAVIRPPDPGGSSGIRWLLAAAAGAPDDEVVISGAMREARLRGLPVLLLGRQPRDGAGRNELDRTVEQWRKRFDDVHIYPIAARGGVAHFVREHDEPIDLTVIGAADAGELGGILGRPGYPKLTHGRSSVLVVRG</sequence>
<dbReference type="AlphaFoldDB" id="A0A1X1SZM8"/>
<reference evidence="3 6" key="2">
    <citation type="journal article" date="2019" name="Emerg. Microbes Infect.">
        <title>Comprehensive subspecies identification of 175 nontuberculous mycobacteria species based on 7547 genomic profiles.</title>
        <authorList>
            <person name="Matsumoto Y."/>
            <person name="Kinjo T."/>
            <person name="Motooka D."/>
            <person name="Nabeya D."/>
            <person name="Jung N."/>
            <person name="Uechi K."/>
            <person name="Horii T."/>
            <person name="Iida T."/>
            <person name="Fujita J."/>
            <person name="Nakamura S."/>
        </authorList>
    </citation>
    <scope>NUCLEOTIDE SEQUENCE [LARGE SCALE GENOMIC DNA]</scope>
    <source>
        <strain evidence="3 6">JCM 12405</strain>
    </source>
</reference>
<name>A0A1X1SZM8_9MYCO</name>
<dbReference type="Pfam" id="PF00582">
    <property type="entry name" value="Usp"/>
    <property type="match status" value="1"/>
</dbReference>
<reference evidence="3" key="3">
    <citation type="submission" date="2020-02" db="EMBL/GenBank/DDBJ databases">
        <authorList>
            <person name="Matsumoto Y."/>
            <person name="Motooka D."/>
            <person name="Nakamura S."/>
        </authorList>
    </citation>
    <scope>NUCLEOTIDE SEQUENCE</scope>
    <source>
        <strain evidence="3">JCM 12405</strain>
    </source>
</reference>
<proteinExistence type="inferred from homology"/>
<evidence type="ECO:0000313" key="5">
    <source>
        <dbReference type="Proteomes" id="UP000193564"/>
    </source>
</evidence>
<dbReference type="Gene3D" id="3.40.50.620">
    <property type="entry name" value="HUPs"/>
    <property type="match status" value="2"/>
</dbReference>
<dbReference type="KEGG" id="mdr:MDOR_06840"/>
<dbReference type="Proteomes" id="UP000467201">
    <property type="component" value="Chromosome"/>
</dbReference>
<dbReference type="SUPFAM" id="SSF52402">
    <property type="entry name" value="Adenine nucleotide alpha hydrolases-like"/>
    <property type="match status" value="1"/>
</dbReference>
<dbReference type="PRINTS" id="PR01438">
    <property type="entry name" value="UNVRSLSTRESS"/>
</dbReference>
<dbReference type="EMBL" id="AP022605">
    <property type="protein sequence ID" value="BBZ06515.1"/>
    <property type="molecule type" value="Genomic_DNA"/>
</dbReference>
<evidence type="ECO:0000256" key="1">
    <source>
        <dbReference type="ARBA" id="ARBA00008791"/>
    </source>
</evidence>
<reference evidence="4 5" key="1">
    <citation type="submission" date="2016-01" db="EMBL/GenBank/DDBJ databases">
        <title>The new phylogeny of the genus Mycobacterium.</title>
        <authorList>
            <person name="Tarcisio F."/>
            <person name="Conor M."/>
            <person name="Antonella G."/>
            <person name="Elisabetta G."/>
            <person name="Giulia F.S."/>
            <person name="Sara T."/>
            <person name="Anna F."/>
            <person name="Clotilde B."/>
            <person name="Roberto B."/>
            <person name="Veronica D.S."/>
            <person name="Fabio R."/>
            <person name="Monica P."/>
            <person name="Olivier J."/>
            <person name="Enrico T."/>
            <person name="Nicola S."/>
        </authorList>
    </citation>
    <scope>NUCLEOTIDE SEQUENCE [LARGE SCALE GENOMIC DNA]</scope>
    <source>
        <strain evidence="4 5">DSM 44339</strain>
    </source>
</reference>
<evidence type="ECO:0000259" key="2">
    <source>
        <dbReference type="Pfam" id="PF00582"/>
    </source>
</evidence>
<dbReference type="InterPro" id="IPR014729">
    <property type="entry name" value="Rossmann-like_a/b/a_fold"/>
</dbReference>
<dbReference type="PANTHER" id="PTHR46268:SF6">
    <property type="entry name" value="UNIVERSAL STRESS PROTEIN UP12"/>
    <property type="match status" value="1"/>
</dbReference>